<dbReference type="SUPFAM" id="SSF52799">
    <property type="entry name" value="(Phosphotyrosine protein) phosphatases II"/>
    <property type="match status" value="1"/>
</dbReference>
<gene>
    <name evidence="7" type="ORF">OUO13_04965</name>
</gene>
<dbReference type="AlphaFoldDB" id="A0A9X3EBJ1"/>
<evidence type="ECO:0000259" key="5">
    <source>
        <dbReference type="PROSITE" id="PS50056"/>
    </source>
</evidence>
<dbReference type="InterPro" id="IPR003439">
    <property type="entry name" value="ABC_transporter-like_ATP-bd"/>
</dbReference>
<dbReference type="SUPFAM" id="SSF52540">
    <property type="entry name" value="P-loop containing nucleoside triphosphate hydrolases"/>
    <property type="match status" value="1"/>
</dbReference>
<dbReference type="GO" id="GO:0016887">
    <property type="term" value="F:ATP hydrolysis activity"/>
    <property type="evidence" value="ECO:0007669"/>
    <property type="project" value="InterPro"/>
</dbReference>
<dbReference type="RefSeq" id="WP_283172745.1">
    <property type="nucleotide sequence ID" value="NZ_JAPNOA010000018.1"/>
</dbReference>
<dbReference type="Proteomes" id="UP001150830">
    <property type="component" value="Unassembled WGS sequence"/>
</dbReference>
<dbReference type="Pfam" id="PF22785">
    <property type="entry name" value="Tc-R-P"/>
    <property type="match status" value="1"/>
</dbReference>
<dbReference type="Gene3D" id="3.40.50.300">
    <property type="entry name" value="P-loop containing nucleotide triphosphate hydrolases"/>
    <property type="match status" value="1"/>
</dbReference>
<dbReference type="EMBL" id="JAPNOA010000018">
    <property type="protein sequence ID" value="MCY0964529.1"/>
    <property type="molecule type" value="Genomic_DNA"/>
</dbReference>
<dbReference type="Pfam" id="PF00005">
    <property type="entry name" value="ABC_tran"/>
    <property type="match status" value="1"/>
</dbReference>
<organism evidence="7 8">
    <name type="scientific">Parathalassolituus penaei</name>
    <dbReference type="NCBI Taxonomy" id="2997323"/>
    <lineage>
        <taxon>Bacteria</taxon>
        <taxon>Pseudomonadati</taxon>
        <taxon>Pseudomonadota</taxon>
        <taxon>Gammaproteobacteria</taxon>
        <taxon>Oceanospirillales</taxon>
        <taxon>Oceanospirillaceae</taxon>
        <taxon>Parathalassolituus</taxon>
    </lineage>
</organism>
<dbReference type="InterPro" id="IPR020422">
    <property type="entry name" value="TYR_PHOSPHATASE_DUAL_dom"/>
</dbReference>
<evidence type="ECO:0000313" key="7">
    <source>
        <dbReference type="EMBL" id="MCY0964529.1"/>
    </source>
</evidence>
<comment type="caution">
    <text evidence="7">The sequence shown here is derived from an EMBL/GenBank/DDBJ whole genome shotgun (WGS) entry which is preliminary data.</text>
</comment>
<keyword evidence="3 7" id="KW-0067">ATP-binding</keyword>
<evidence type="ECO:0000259" key="6">
    <source>
        <dbReference type="PROSITE" id="PS50893"/>
    </source>
</evidence>
<sequence length="448" mass="49306">MQPSDQAEQQDTNVTKQPLLQLREFGTGFADRIILSSVDLDIYPTQITCLMGPTGVGKSTLLRTLAGFNEANPNFRTWGTAIYCGETLGSGGRRPRMVQQSTRLLMSSLLENLIHDLPERSSLTVAQQRDLATRMLEEAGIGHLADNLSTSVIDQPLAIQRLIAIIRLCATGTRLLCLDEPTSGLSSNDESLVLDYIALQGKRRSILISLHNQQHARRLGGRTALLAGGRIQEEADTPAFFTTPETTVAQKYVATGSCAVPAPDTPPEALADDVPPPPPLPEAARSYVSESFGPRGFLWLIKGVLAGTPMPGIFFDSDYDLKALQRVGIRHLVCLLEQAPPIEENDRYGISTHWCPIPDMDAPTPQQALDLCQHIYRHLSTNEAVAVHCRAGMGRTGTILATYLIWQGLDAFSALETVRNIEPRWVQSQKQVDFLEAYEDYLSRIHAR</sequence>
<dbReference type="PROSITE" id="PS50893">
    <property type="entry name" value="ABC_TRANSPORTER_2"/>
    <property type="match status" value="1"/>
</dbReference>
<dbReference type="InterPro" id="IPR016130">
    <property type="entry name" value="Tyr_Pase_AS"/>
</dbReference>
<feature type="domain" description="Tyrosine specific protein phosphatases" evidence="5">
    <location>
        <begin position="366"/>
        <end position="433"/>
    </location>
</feature>
<evidence type="ECO:0000313" key="8">
    <source>
        <dbReference type="Proteomes" id="UP001150830"/>
    </source>
</evidence>
<keyword evidence="8" id="KW-1185">Reference proteome</keyword>
<keyword evidence="2" id="KW-0378">Hydrolase</keyword>
<dbReference type="PROSITE" id="PS00383">
    <property type="entry name" value="TYR_PHOSPHATASE_1"/>
    <property type="match status" value="1"/>
</dbReference>
<evidence type="ECO:0000256" key="3">
    <source>
        <dbReference type="ARBA" id="ARBA00022840"/>
    </source>
</evidence>
<dbReference type="InterPro" id="IPR029021">
    <property type="entry name" value="Prot-tyrosine_phosphatase-like"/>
</dbReference>
<dbReference type="PANTHER" id="PTHR43790">
    <property type="entry name" value="CARBOHYDRATE TRANSPORT ATP-BINDING PROTEIN MG119-RELATED"/>
    <property type="match status" value="1"/>
</dbReference>
<evidence type="ECO:0000256" key="2">
    <source>
        <dbReference type="ARBA" id="ARBA00022801"/>
    </source>
</evidence>
<dbReference type="InterPro" id="IPR000387">
    <property type="entry name" value="Tyr_Pase_dom"/>
</dbReference>
<dbReference type="InterPro" id="IPR003595">
    <property type="entry name" value="Tyr_Pase_cat"/>
</dbReference>
<dbReference type="FunFam" id="3.90.190.10:FF:000157">
    <property type="entry name" value="Protein-tyrosine phosphatase"/>
    <property type="match status" value="1"/>
</dbReference>
<keyword evidence="1" id="KW-0547">Nucleotide-binding</keyword>
<proteinExistence type="predicted"/>
<dbReference type="InterPro" id="IPR003593">
    <property type="entry name" value="AAA+_ATPase"/>
</dbReference>
<dbReference type="SMART" id="SM00404">
    <property type="entry name" value="PTPc_motif"/>
    <property type="match status" value="1"/>
</dbReference>
<protein>
    <submittedName>
        <fullName evidence="7">ATP-binding cassette domain-containing protein</fullName>
    </submittedName>
</protein>
<dbReference type="GO" id="GO:0005524">
    <property type="term" value="F:ATP binding"/>
    <property type="evidence" value="ECO:0007669"/>
    <property type="project" value="UniProtKB-KW"/>
</dbReference>
<name>A0A9X3EBJ1_9GAMM</name>
<dbReference type="PANTHER" id="PTHR43790:SF8">
    <property type="entry name" value="SUGAR ABC TRANSPORTER ATP-BINDING PROTEIN"/>
    <property type="match status" value="1"/>
</dbReference>
<dbReference type="PROSITE" id="PS50056">
    <property type="entry name" value="TYR_PHOSPHATASE_2"/>
    <property type="match status" value="1"/>
</dbReference>
<evidence type="ECO:0000256" key="1">
    <source>
        <dbReference type="ARBA" id="ARBA00022741"/>
    </source>
</evidence>
<evidence type="ECO:0000259" key="4">
    <source>
        <dbReference type="PROSITE" id="PS50054"/>
    </source>
</evidence>
<feature type="domain" description="ABC transporter" evidence="6">
    <location>
        <begin position="20"/>
        <end position="253"/>
    </location>
</feature>
<dbReference type="PROSITE" id="PS50054">
    <property type="entry name" value="TYR_PHOSPHATASE_DUAL"/>
    <property type="match status" value="1"/>
</dbReference>
<accession>A0A9X3EBJ1</accession>
<dbReference type="InterPro" id="IPR027417">
    <property type="entry name" value="P-loop_NTPase"/>
</dbReference>
<dbReference type="SMART" id="SM00382">
    <property type="entry name" value="AAA"/>
    <property type="match status" value="1"/>
</dbReference>
<dbReference type="Gene3D" id="3.90.190.10">
    <property type="entry name" value="Protein tyrosine phosphatase superfamily"/>
    <property type="match status" value="1"/>
</dbReference>
<reference evidence="7" key="1">
    <citation type="submission" date="2022-11" db="EMBL/GenBank/DDBJ databases">
        <title>Parathalassolutuus dongxingensis gen. nov., sp. nov., a novel member of family Oceanospirillaceae isolated from a coastal shrimp pond in Guangxi, China.</title>
        <authorList>
            <person name="Chen H."/>
        </authorList>
    </citation>
    <scope>NUCLEOTIDE SEQUENCE</scope>
    <source>
        <strain evidence="7">G-43</strain>
    </source>
</reference>
<feature type="domain" description="Tyrosine-protein phosphatase" evidence="4">
    <location>
        <begin position="296"/>
        <end position="447"/>
    </location>
</feature>
<dbReference type="InterPro" id="IPR050107">
    <property type="entry name" value="ABC_carbohydrate_import_ATPase"/>
</dbReference>